<comment type="caution">
    <text evidence="2">The sequence shown here is derived from an EMBL/GenBank/DDBJ whole genome shotgun (WGS) entry which is preliminary data.</text>
</comment>
<feature type="transmembrane region" description="Helical" evidence="1">
    <location>
        <begin position="44"/>
        <end position="61"/>
    </location>
</feature>
<dbReference type="AlphaFoldDB" id="A0AAW1GQD8"/>
<dbReference type="PANTHER" id="PTHR35462">
    <property type="match status" value="1"/>
</dbReference>
<keyword evidence="1" id="KW-1133">Transmembrane helix</keyword>
<evidence type="ECO:0000313" key="3">
    <source>
        <dbReference type="Proteomes" id="UP001443914"/>
    </source>
</evidence>
<proteinExistence type="predicted"/>
<feature type="transmembrane region" description="Helical" evidence="1">
    <location>
        <begin position="81"/>
        <end position="100"/>
    </location>
</feature>
<organism evidence="2 3">
    <name type="scientific">Saponaria officinalis</name>
    <name type="common">Common soapwort</name>
    <name type="synonym">Lychnis saponaria</name>
    <dbReference type="NCBI Taxonomy" id="3572"/>
    <lineage>
        <taxon>Eukaryota</taxon>
        <taxon>Viridiplantae</taxon>
        <taxon>Streptophyta</taxon>
        <taxon>Embryophyta</taxon>
        <taxon>Tracheophyta</taxon>
        <taxon>Spermatophyta</taxon>
        <taxon>Magnoliopsida</taxon>
        <taxon>eudicotyledons</taxon>
        <taxon>Gunneridae</taxon>
        <taxon>Pentapetalae</taxon>
        <taxon>Caryophyllales</taxon>
        <taxon>Caryophyllaceae</taxon>
        <taxon>Caryophylleae</taxon>
        <taxon>Saponaria</taxon>
    </lineage>
</organism>
<dbReference type="PANTHER" id="PTHR35462:SF2">
    <property type="entry name" value="TRANSMEMBRANE PROTEIN"/>
    <property type="match status" value="1"/>
</dbReference>
<feature type="transmembrane region" description="Helical" evidence="1">
    <location>
        <begin position="14"/>
        <end position="32"/>
    </location>
</feature>
<dbReference type="Proteomes" id="UP001443914">
    <property type="component" value="Unassembled WGS sequence"/>
</dbReference>
<evidence type="ECO:0008006" key="4">
    <source>
        <dbReference type="Google" id="ProtNLM"/>
    </source>
</evidence>
<keyword evidence="1" id="KW-0812">Transmembrane</keyword>
<sequence length="116" mass="12900">MSKGEDLWTGTDKFHHLILCFTLTLFFSLLVVHTHHHFLRRHSTIIAASFSLLVGVAKEFADHLGYFRSSGASFKDCVADFAGVIIACLLLSLVYIVGNLRKCLAHTKKVRGIGLK</sequence>
<evidence type="ECO:0000313" key="2">
    <source>
        <dbReference type="EMBL" id="KAK9664516.1"/>
    </source>
</evidence>
<evidence type="ECO:0000256" key="1">
    <source>
        <dbReference type="SAM" id="Phobius"/>
    </source>
</evidence>
<gene>
    <name evidence="2" type="ORF">RND81_14G047700</name>
</gene>
<reference evidence="2" key="1">
    <citation type="submission" date="2024-03" db="EMBL/GenBank/DDBJ databases">
        <title>WGS assembly of Saponaria officinalis var. Norfolk2.</title>
        <authorList>
            <person name="Jenkins J."/>
            <person name="Shu S."/>
            <person name="Grimwood J."/>
            <person name="Barry K."/>
            <person name="Goodstein D."/>
            <person name="Schmutz J."/>
            <person name="Leebens-Mack J."/>
            <person name="Osbourn A."/>
        </authorList>
    </citation>
    <scope>NUCLEOTIDE SEQUENCE [LARGE SCALE GENOMIC DNA]</scope>
    <source>
        <strain evidence="2">JIC</strain>
    </source>
</reference>
<accession>A0AAW1GQD8</accession>
<name>A0AAW1GQD8_SAPOF</name>
<dbReference type="EMBL" id="JBDFQZ010000014">
    <property type="protein sequence ID" value="KAK9664516.1"/>
    <property type="molecule type" value="Genomic_DNA"/>
</dbReference>
<keyword evidence="1" id="KW-0472">Membrane</keyword>
<keyword evidence="3" id="KW-1185">Reference proteome</keyword>
<protein>
    <recommendedName>
        <fullName evidence="4">VanZ-like domain-containing protein</fullName>
    </recommendedName>
</protein>